<proteinExistence type="predicted"/>
<reference evidence="2 3" key="1">
    <citation type="submission" date="2021-03" db="EMBL/GenBank/DDBJ databases">
        <title>Genomic and phenotypic characterization of Chloracidobacterium isolates provides evidence for multiple species.</title>
        <authorList>
            <person name="Saini M.K."/>
            <person name="Costas A.M.G."/>
            <person name="Tank M."/>
            <person name="Bryant D.A."/>
        </authorList>
    </citation>
    <scope>NUCLEOTIDE SEQUENCE [LARGE SCALE GENOMIC DNA]</scope>
    <source>
        <strain evidence="2 3">BV2-C</strain>
    </source>
</reference>
<accession>A0ABX8B7X7</accession>
<feature type="compositionally biased region" description="Basic and acidic residues" evidence="1">
    <location>
        <begin position="180"/>
        <end position="197"/>
    </location>
</feature>
<protein>
    <submittedName>
        <fullName evidence="2">Uncharacterized protein</fullName>
    </submittedName>
</protein>
<evidence type="ECO:0000313" key="2">
    <source>
        <dbReference type="EMBL" id="QUW02166.1"/>
    </source>
</evidence>
<dbReference type="Proteomes" id="UP000676506">
    <property type="component" value="Chromosome 1"/>
</dbReference>
<evidence type="ECO:0000256" key="1">
    <source>
        <dbReference type="SAM" id="MobiDB-lite"/>
    </source>
</evidence>
<evidence type="ECO:0000313" key="3">
    <source>
        <dbReference type="Proteomes" id="UP000676506"/>
    </source>
</evidence>
<name>A0ABX8B7X7_9BACT</name>
<dbReference type="RefSeq" id="WP_211428056.1">
    <property type="nucleotide sequence ID" value="NZ_CP072648.1"/>
</dbReference>
<sequence>MATTKTTKKTTRKTTPEAAKPRSRAAQRLVTQPARAPFEVVSEAAVKGVKFGIGTTLVVRDNVKKFFDDAMARGNEVELTVPTLPMPTLPNLNLPTTKDIERQVNKLSEAPIAQAKQIAEHLQKFFESLVRQLTEVARPTSKKAALDKEALREEVLNVVASLDLANGSDIKRILNQVEKMSRKLDKEPKGTSRRKAEQATGEPIAATA</sequence>
<feature type="region of interest" description="Disordered" evidence="1">
    <location>
        <begin position="1"/>
        <end position="31"/>
    </location>
</feature>
<dbReference type="EMBL" id="CP072648">
    <property type="protein sequence ID" value="QUW02166.1"/>
    <property type="molecule type" value="Genomic_DNA"/>
</dbReference>
<keyword evidence="3" id="KW-1185">Reference proteome</keyword>
<feature type="compositionally biased region" description="Basic residues" evidence="1">
    <location>
        <begin position="1"/>
        <end position="12"/>
    </location>
</feature>
<gene>
    <name evidence="2" type="ORF">J8C06_07275</name>
</gene>
<feature type="region of interest" description="Disordered" evidence="1">
    <location>
        <begin position="180"/>
        <end position="208"/>
    </location>
</feature>
<organism evidence="2 3">
    <name type="scientific">Chloracidobacterium validum</name>
    <dbReference type="NCBI Taxonomy" id="2821543"/>
    <lineage>
        <taxon>Bacteria</taxon>
        <taxon>Pseudomonadati</taxon>
        <taxon>Acidobacteriota</taxon>
        <taxon>Terriglobia</taxon>
        <taxon>Terriglobales</taxon>
        <taxon>Acidobacteriaceae</taxon>
        <taxon>Chloracidobacterium</taxon>
    </lineage>
</organism>